<dbReference type="Gene3D" id="3.40.50.300">
    <property type="entry name" value="P-loop containing nucleotide triphosphate hydrolases"/>
    <property type="match status" value="1"/>
</dbReference>
<dbReference type="InterPro" id="IPR003439">
    <property type="entry name" value="ABC_transporter-like_ATP-bd"/>
</dbReference>
<dbReference type="GO" id="GO:0016887">
    <property type="term" value="F:ATP hydrolysis activity"/>
    <property type="evidence" value="ECO:0007669"/>
    <property type="project" value="InterPro"/>
</dbReference>
<comment type="caution">
    <text evidence="2">The sequence shown here is derived from an EMBL/GenBank/DDBJ whole genome shotgun (WGS) entry which is preliminary data.</text>
</comment>
<keyword evidence="2" id="KW-0067">ATP-binding</keyword>
<dbReference type="Pfam" id="PF00005">
    <property type="entry name" value="ABC_tran"/>
    <property type="match status" value="1"/>
</dbReference>
<dbReference type="AlphaFoldDB" id="A0A9D1YBQ8"/>
<evidence type="ECO:0000259" key="1">
    <source>
        <dbReference type="Pfam" id="PF00005"/>
    </source>
</evidence>
<reference evidence="2" key="1">
    <citation type="journal article" date="2021" name="PeerJ">
        <title>Extensive microbial diversity within the chicken gut microbiome revealed by metagenomics and culture.</title>
        <authorList>
            <person name="Gilroy R."/>
            <person name="Ravi A."/>
            <person name="Getino M."/>
            <person name="Pursley I."/>
            <person name="Horton D.L."/>
            <person name="Alikhan N.F."/>
            <person name="Baker D."/>
            <person name="Gharbi K."/>
            <person name="Hall N."/>
            <person name="Watson M."/>
            <person name="Adriaenssens E.M."/>
            <person name="Foster-Nyarko E."/>
            <person name="Jarju S."/>
            <person name="Secka A."/>
            <person name="Antonio M."/>
            <person name="Oren A."/>
            <person name="Chaudhuri R.R."/>
            <person name="La Ragione R."/>
            <person name="Hildebrand F."/>
            <person name="Pallen M.J."/>
        </authorList>
    </citation>
    <scope>NUCLEOTIDE SEQUENCE</scope>
    <source>
        <strain evidence="2">1282</strain>
    </source>
</reference>
<protein>
    <submittedName>
        <fullName evidence="2">ATP-binding cassette domain-containing protein</fullName>
    </submittedName>
</protein>
<dbReference type="InterPro" id="IPR039421">
    <property type="entry name" value="Type_1_exporter"/>
</dbReference>
<gene>
    <name evidence="2" type="ORF">H9838_03450</name>
</gene>
<dbReference type="InterPro" id="IPR027417">
    <property type="entry name" value="P-loop_NTPase"/>
</dbReference>
<dbReference type="EMBL" id="DXDU01000056">
    <property type="protein sequence ID" value="HIY26211.1"/>
    <property type="molecule type" value="Genomic_DNA"/>
</dbReference>
<dbReference type="GO" id="GO:0015421">
    <property type="term" value="F:ABC-type oligopeptide transporter activity"/>
    <property type="evidence" value="ECO:0007669"/>
    <property type="project" value="TreeGrafter"/>
</dbReference>
<keyword evidence="2" id="KW-0547">Nucleotide-binding</keyword>
<name>A0A9D1YBQ8_9FIRM</name>
<dbReference type="SUPFAM" id="SSF52540">
    <property type="entry name" value="P-loop containing nucleoside triphosphate hydrolases"/>
    <property type="match status" value="1"/>
</dbReference>
<dbReference type="GO" id="GO:0005524">
    <property type="term" value="F:ATP binding"/>
    <property type="evidence" value="ECO:0007669"/>
    <property type="project" value="UniProtKB-KW"/>
</dbReference>
<dbReference type="GO" id="GO:0090374">
    <property type="term" value="P:oligopeptide export from mitochondrion"/>
    <property type="evidence" value="ECO:0007669"/>
    <property type="project" value="TreeGrafter"/>
</dbReference>
<evidence type="ECO:0000313" key="2">
    <source>
        <dbReference type="EMBL" id="HIY26211.1"/>
    </source>
</evidence>
<feature type="domain" description="ABC transporter" evidence="1">
    <location>
        <begin position="1"/>
        <end position="28"/>
    </location>
</feature>
<dbReference type="PANTHER" id="PTHR43394:SF1">
    <property type="entry name" value="ATP-BINDING CASSETTE SUB-FAMILY B MEMBER 10, MITOCHONDRIAL"/>
    <property type="match status" value="1"/>
</dbReference>
<accession>A0A9D1YBQ8</accession>
<evidence type="ECO:0000313" key="3">
    <source>
        <dbReference type="Proteomes" id="UP000823915"/>
    </source>
</evidence>
<feature type="non-terminal residue" evidence="2">
    <location>
        <position position="1"/>
    </location>
</feature>
<sequence length="115" mass="12668">SGGQKQRISIARAFLKNPPIMILDEATSALDNESERLVQQSLEKLAKGRTTFTIAHRLTTIKNASVILVLTGKGIEEKGTHQELMAKKGIYYNLYNSYADDRPRQGMESGGEGDS</sequence>
<organism evidence="2 3">
    <name type="scientific">Candidatus Acutalibacter pullistercoris</name>
    <dbReference type="NCBI Taxonomy" id="2838418"/>
    <lineage>
        <taxon>Bacteria</taxon>
        <taxon>Bacillati</taxon>
        <taxon>Bacillota</taxon>
        <taxon>Clostridia</taxon>
        <taxon>Eubacteriales</taxon>
        <taxon>Acutalibacteraceae</taxon>
        <taxon>Acutalibacter</taxon>
    </lineage>
</organism>
<dbReference type="Proteomes" id="UP000823915">
    <property type="component" value="Unassembled WGS sequence"/>
</dbReference>
<dbReference type="PANTHER" id="PTHR43394">
    <property type="entry name" value="ATP-DEPENDENT PERMEASE MDL1, MITOCHONDRIAL"/>
    <property type="match status" value="1"/>
</dbReference>
<proteinExistence type="predicted"/>
<reference evidence="2" key="2">
    <citation type="submission" date="2021-04" db="EMBL/GenBank/DDBJ databases">
        <authorList>
            <person name="Gilroy R."/>
        </authorList>
    </citation>
    <scope>NUCLEOTIDE SEQUENCE</scope>
    <source>
        <strain evidence="2">1282</strain>
    </source>
</reference>